<feature type="signal peptide" evidence="6">
    <location>
        <begin position="1"/>
        <end position="15"/>
    </location>
</feature>
<comment type="subcellular location">
    <subcellularLocation>
        <location evidence="1">Membrane</location>
        <topology evidence="1">Multi-pass membrane protein</topology>
    </subcellularLocation>
</comment>
<dbReference type="Proteomes" id="UP000297703">
    <property type="component" value="Unassembled WGS sequence"/>
</dbReference>
<comment type="caution">
    <text evidence="7">The sequence shown here is derived from an EMBL/GenBank/DDBJ whole genome shotgun (WGS) entry which is preliminary data.</text>
</comment>
<evidence type="ECO:0000256" key="3">
    <source>
        <dbReference type="ARBA" id="ARBA00022989"/>
    </source>
</evidence>
<evidence type="ECO:0000256" key="4">
    <source>
        <dbReference type="ARBA" id="ARBA00023136"/>
    </source>
</evidence>
<accession>A0A4D9DE47</accession>
<keyword evidence="6" id="KW-0732">Signal</keyword>
<gene>
    <name evidence="7" type="ORF">DR999_PMT22444</name>
</gene>
<evidence type="ECO:0000256" key="1">
    <source>
        <dbReference type="ARBA" id="ARBA00004141"/>
    </source>
</evidence>
<evidence type="ECO:0000256" key="2">
    <source>
        <dbReference type="ARBA" id="ARBA00022692"/>
    </source>
</evidence>
<evidence type="ECO:0000256" key="6">
    <source>
        <dbReference type="SAM" id="SignalP"/>
    </source>
</evidence>
<dbReference type="Gene3D" id="1.20.140.150">
    <property type="match status" value="1"/>
</dbReference>
<protein>
    <submittedName>
        <fullName evidence="7">Claudin-7</fullName>
    </submittedName>
</protein>
<keyword evidence="2" id="KW-0812">Transmembrane</keyword>
<evidence type="ECO:0000256" key="5">
    <source>
        <dbReference type="SAM" id="MobiDB-lite"/>
    </source>
</evidence>
<evidence type="ECO:0000313" key="8">
    <source>
        <dbReference type="Proteomes" id="UP000297703"/>
    </source>
</evidence>
<keyword evidence="4" id="KW-0472">Membrane</keyword>
<feature type="chain" id="PRO_5020038976" evidence="6">
    <location>
        <begin position="16"/>
        <end position="105"/>
    </location>
</feature>
<dbReference type="GO" id="GO:0016020">
    <property type="term" value="C:membrane"/>
    <property type="evidence" value="ECO:0007669"/>
    <property type="project" value="UniProtKB-SubCell"/>
</dbReference>
<dbReference type="AlphaFoldDB" id="A0A4D9DE47"/>
<dbReference type="Pfam" id="PF00822">
    <property type="entry name" value="PMP22_Claudin"/>
    <property type="match status" value="1"/>
</dbReference>
<sequence length="105" mass="10753">MVVSIVMGIVGIGVASMGMKCTRCGGDNKVQKARIAMTGGLIFVVGGMNLDRRSLSAGLGPPWCCWAGVSSPVPALRNRGTTSSTPKAKPLPGPPPTRNMSSALI</sequence>
<dbReference type="InterPro" id="IPR004031">
    <property type="entry name" value="PMP22/EMP/MP20/Claudin"/>
</dbReference>
<dbReference type="STRING" id="55544.A0A4D9DE47"/>
<reference evidence="7 8" key="2">
    <citation type="submission" date="2019-04" db="EMBL/GenBank/DDBJ databases">
        <title>The genome sequence of big-headed turtle.</title>
        <authorList>
            <person name="Gong S."/>
        </authorList>
    </citation>
    <scope>NUCLEOTIDE SEQUENCE [LARGE SCALE GENOMIC DNA]</scope>
    <source>
        <strain evidence="7">DO16091913</strain>
        <tissue evidence="7">Muscle</tissue>
    </source>
</reference>
<evidence type="ECO:0000313" key="7">
    <source>
        <dbReference type="EMBL" id="TFJ95845.1"/>
    </source>
</evidence>
<feature type="region of interest" description="Disordered" evidence="5">
    <location>
        <begin position="76"/>
        <end position="105"/>
    </location>
</feature>
<proteinExistence type="predicted"/>
<organism evidence="7 8">
    <name type="scientific">Platysternon megacephalum</name>
    <name type="common">big-headed turtle</name>
    <dbReference type="NCBI Taxonomy" id="55544"/>
    <lineage>
        <taxon>Eukaryota</taxon>
        <taxon>Metazoa</taxon>
        <taxon>Chordata</taxon>
        <taxon>Craniata</taxon>
        <taxon>Vertebrata</taxon>
        <taxon>Euteleostomi</taxon>
        <taxon>Archelosauria</taxon>
        <taxon>Testudinata</taxon>
        <taxon>Testudines</taxon>
        <taxon>Cryptodira</taxon>
        <taxon>Durocryptodira</taxon>
        <taxon>Testudinoidea</taxon>
        <taxon>Platysternidae</taxon>
        <taxon>Platysternon</taxon>
    </lineage>
</organism>
<name>A0A4D9DE47_9SAUR</name>
<keyword evidence="3" id="KW-1133">Transmembrane helix</keyword>
<reference evidence="7 8" key="1">
    <citation type="submission" date="2019-04" db="EMBL/GenBank/DDBJ databases">
        <title>Draft genome of the big-headed turtle Platysternon megacephalum.</title>
        <authorList>
            <person name="Gong S."/>
        </authorList>
    </citation>
    <scope>NUCLEOTIDE SEQUENCE [LARGE SCALE GENOMIC DNA]</scope>
    <source>
        <strain evidence="7">DO16091913</strain>
        <tissue evidence="7">Muscle</tissue>
    </source>
</reference>
<dbReference type="EMBL" id="QXTE01001138">
    <property type="protein sequence ID" value="TFJ95845.1"/>
    <property type="molecule type" value="Genomic_DNA"/>
</dbReference>
<keyword evidence="8" id="KW-1185">Reference proteome</keyword>